<dbReference type="EMBL" id="BAAAYX010000013">
    <property type="protein sequence ID" value="GAA3711678.1"/>
    <property type="molecule type" value="Genomic_DNA"/>
</dbReference>
<keyword evidence="1" id="KW-0805">Transcription regulation</keyword>
<reference evidence="6" key="1">
    <citation type="journal article" date="2019" name="Int. J. Syst. Evol. Microbiol.">
        <title>The Global Catalogue of Microorganisms (GCM) 10K type strain sequencing project: providing services to taxonomists for standard genome sequencing and annotation.</title>
        <authorList>
            <consortium name="The Broad Institute Genomics Platform"/>
            <consortium name="The Broad Institute Genome Sequencing Center for Infectious Disease"/>
            <person name="Wu L."/>
            <person name="Ma J."/>
        </authorList>
    </citation>
    <scope>NUCLEOTIDE SEQUENCE [LARGE SCALE GENOMIC DNA]</scope>
    <source>
        <strain evidence="6">JCM 16548</strain>
    </source>
</reference>
<dbReference type="InterPro" id="IPR000524">
    <property type="entry name" value="Tscrpt_reg_HTH_GntR"/>
</dbReference>
<sequence length="217" mass="23293">MPVPTSSDRADRRLLRDDVYGHLRDAIIDGTFQPGEQLRDAELATWLGVSRTPIREALLRLGQTGLVVAQPGRSTIVSGISSRALREARDVVAAMHQLAVRDAVPRLTGDDLQLMREANARFEGAVTAGDVDGALEADDALHGVPVSVCGNRSLITVLEQFTPVLRRVERLRFASIDGRNSVGKHDELIRLCAAGDRDGAAAVAFGTFQGLSDDDGS</sequence>
<dbReference type="Proteomes" id="UP001500051">
    <property type="component" value="Unassembled WGS sequence"/>
</dbReference>
<dbReference type="PROSITE" id="PS50949">
    <property type="entry name" value="HTH_GNTR"/>
    <property type="match status" value="1"/>
</dbReference>
<evidence type="ECO:0000313" key="5">
    <source>
        <dbReference type="EMBL" id="GAA3711678.1"/>
    </source>
</evidence>
<evidence type="ECO:0000313" key="6">
    <source>
        <dbReference type="Proteomes" id="UP001500051"/>
    </source>
</evidence>
<dbReference type="SMART" id="SM00345">
    <property type="entry name" value="HTH_GNTR"/>
    <property type="match status" value="1"/>
</dbReference>
<keyword evidence="6" id="KW-1185">Reference proteome</keyword>
<name>A0ABP7E0F7_9ACTN</name>
<dbReference type="RefSeq" id="WP_344813521.1">
    <property type="nucleotide sequence ID" value="NZ_BAAAYX010000013.1"/>
</dbReference>
<dbReference type="Pfam" id="PF00392">
    <property type="entry name" value="GntR"/>
    <property type="match status" value="1"/>
</dbReference>
<evidence type="ECO:0000256" key="3">
    <source>
        <dbReference type="ARBA" id="ARBA00023163"/>
    </source>
</evidence>
<keyword evidence="3" id="KW-0804">Transcription</keyword>
<dbReference type="InterPro" id="IPR036388">
    <property type="entry name" value="WH-like_DNA-bd_sf"/>
</dbReference>
<dbReference type="InterPro" id="IPR011711">
    <property type="entry name" value="GntR_C"/>
</dbReference>
<dbReference type="InterPro" id="IPR008920">
    <property type="entry name" value="TF_FadR/GntR_C"/>
</dbReference>
<comment type="caution">
    <text evidence="5">The sequence shown here is derived from an EMBL/GenBank/DDBJ whole genome shotgun (WGS) entry which is preliminary data.</text>
</comment>
<proteinExistence type="predicted"/>
<keyword evidence="2" id="KW-0238">DNA-binding</keyword>
<gene>
    <name evidence="5" type="ORF">GCM10022204_33120</name>
</gene>
<dbReference type="SMART" id="SM00895">
    <property type="entry name" value="FCD"/>
    <property type="match status" value="1"/>
</dbReference>
<accession>A0ABP7E0F7</accession>
<evidence type="ECO:0000259" key="4">
    <source>
        <dbReference type="PROSITE" id="PS50949"/>
    </source>
</evidence>
<dbReference type="InterPro" id="IPR036390">
    <property type="entry name" value="WH_DNA-bd_sf"/>
</dbReference>
<dbReference type="Gene3D" id="1.20.120.530">
    <property type="entry name" value="GntR ligand-binding domain-like"/>
    <property type="match status" value="1"/>
</dbReference>
<organism evidence="5 6">
    <name type="scientific">Microlunatus aurantiacus</name>
    <dbReference type="NCBI Taxonomy" id="446786"/>
    <lineage>
        <taxon>Bacteria</taxon>
        <taxon>Bacillati</taxon>
        <taxon>Actinomycetota</taxon>
        <taxon>Actinomycetes</taxon>
        <taxon>Propionibacteriales</taxon>
        <taxon>Propionibacteriaceae</taxon>
        <taxon>Microlunatus</taxon>
    </lineage>
</organism>
<dbReference type="CDD" id="cd07377">
    <property type="entry name" value="WHTH_GntR"/>
    <property type="match status" value="1"/>
</dbReference>
<protein>
    <submittedName>
        <fullName evidence="5">GntR family transcriptional regulator</fullName>
    </submittedName>
</protein>
<evidence type="ECO:0000256" key="1">
    <source>
        <dbReference type="ARBA" id="ARBA00023015"/>
    </source>
</evidence>
<evidence type="ECO:0000256" key="2">
    <source>
        <dbReference type="ARBA" id="ARBA00023125"/>
    </source>
</evidence>
<dbReference type="PANTHER" id="PTHR43537">
    <property type="entry name" value="TRANSCRIPTIONAL REGULATOR, GNTR FAMILY"/>
    <property type="match status" value="1"/>
</dbReference>
<dbReference type="Gene3D" id="1.10.10.10">
    <property type="entry name" value="Winged helix-like DNA-binding domain superfamily/Winged helix DNA-binding domain"/>
    <property type="match status" value="1"/>
</dbReference>
<dbReference type="PANTHER" id="PTHR43537:SF24">
    <property type="entry name" value="GLUCONATE OPERON TRANSCRIPTIONAL REPRESSOR"/>
    <property type="match status" value="1"/>
</dbReference>
<dbReference type="SUPFAM" id="SSF48008">
    <property type="entry name" value="GntR ligand-binding domain-like"/>
    <property type="match status" value="1"/>
</dbReference>
<dbReference type="Pfam" id="PF07729">
    <property type="entry name" value="FCD"/>
    <property type="match status" value="1"/>
</dbReference>
<dbReference type="SUPFAM" id="SSF46785">
    <property type="entry name" value="Winged helix' DNA-binding domain"/>
    <property type="match status" value="1"/>
</dbReference>
<feature type="domain" description="HTH gntR-type" evidence="4">
    <location>
        <begin position="13"/>
        <end position="80"/>
    </location>
</feature>